<dbReference type="Proteomes" id="UP000242450">
    <property type="component" value="Chromosome 10"/>
</dbReference>
<evidence type="ECO:0000256" key="5">
    <source>
        <dbReference type="ARBA" id="ARBA00022927"/>
    </source>
</evidence>
<comment type="similarity">
    <text evidence="2">Belongs to the VPS35L family.</text>
</comment>
<gene>
    <name evidence="7" type="ORF">Celaphus_00006968</name>
</gene>
<evidence type="ECO:0000256" key="3">
    <source>
        <dbReference type="ARBA" id="ARBA00022448"/>
    </source>
</evidence>
<comment type="subcellular location">
    <subcellularLocation>
        <location evidence="1">Endosome</location>
    </subcellularLocation>
</comment>
<name>A0A212CYD6_CEREH</name>
<dbReference type="EMBL" id="MKHE01000010">
    <property type="protein sequence ID" value="OWK10982.1"/>
    <property type="molecule type" value="Genomic_DNA"/>
</dbReference>
<protein>
    <recommendedName>
        <fullName evidence="6">VPS35 endosomal protein-sorting factor-like</fullName>
    </recommendedName>
</protein>
<keyword evidence="4" id="KW-0967">Endosome</keyword>
<dbReference type="GO" id="GO:0005768">
    <property type="term" value="C:endosome"/>
    <property type="evidence" value="ECO:0007669"/>
    <property type="project" value="UniProtKB-SubCell"/>
</dbReference>
<dbReference type="PANTHER" id="PTHR13673:SF0">
    <property type="entry name" value="VPS35 ENDOSOMAL PROTEIN-SORTING FACTOR-LIKE"/>
    <property type="match status" value="1"/>
</dbReference>
<organism evidence="7 8">
    <name type="scientific">Cervus elaphus hippelaphus</name>
    <name type="common">European red deer</name>
    <dbReference type="NCBI Taxonomy" id="46360"/>
    <lineage>
        <taxon>Eukaryota</taxon>
        <taxon>Metazoa</taxon>
        <taxon>Chordata</taxon>
        <taxon>Craniata</taxon>
        <taxon>Vertebrata</taxon>
        <taxon>Euteleostomi</taxon>
        <taxon>Mammalia</taxon>
        <taxon>Eutheria</taxon>
        <taxon>Laurasiatheria</taxon>
        <taxon>Artiodactyla</taxon>
        <taxon>Ruminantia</taxon>
        <taxon>Pecora</taxon>
        <taxon>Cervidae</taxon>
        <taxon>Cervinae</taxon>
        <taxon>Cervus</taxon>
    </lineage>
</organism>
<dbReference type="OrthoDB" id="1734063at2759"/>
<evidence type="ECO:0000256" key="2">
    <source>
        <dbReference type="ARBA" id="ARBA00010704"/>
    </source>
</evidence>
<dbReference type="GO" id="GO:0032456">
    <property type="term" value="P:endocytic recycling"/>
    <property type="evidence" value="ECO:0007669"/>
    <property type="project" value="InterPro"/>
</dbReference>
<accession>A0A212CYD6</accession>
<evidence type="ECO:0000313" key="7">
    <source>
        <dbReference type="EMBL" id="OWK10982.1"/>
    </source>
</evidence>
<dbReference type="PANTHER" id="PTHR13673">
    <property type="entry name" value="ESOPHAGEAL CANCER ASSOCIATED PROTEIN"/>
    <property type="match status" value="1"/>
</dbReference>
<dbReference type="AlphaFoldDB" id="A0A212CYD6"/>
<dbReference type="InterPro" id="IPR029705">
    <property type="entry name" value="VPS35L"/>
</dbReference>
<feature type="non-terminal residue" evidence="7">
    <location>
        <position position="123"/>
    </location>
</feature>
<keyword evidence="3" id="KW-0813">Transport</keyword>
<evidence type="ECO:0000313" key="8">
    <source>
        <dbReference type="Proteomes" id="UP000242450"/>
    </source>
</evidence>
<evidence type="ECO:0000256" key="4">
    <source>
        <dbReference type="ARBA" id="ARBA00022753"/>
    </source>
</evidence>
<reference evidence="7 8" key="1">
    <citation type="journal article" date="2018" name="Mol. Genet. Genomics">
        <title>The red deer Cervus elaphus genome CerEla1.0: sequencing, annotating, genes, and chromosomes.</title>
        <authorList>
            <person name="Bana N.A."/>
            <person name="Nyiri A."/>
            <person name="Nagy J."/>
            <person name="Frank K."/>
            <person name="Nagy T."/>
            <person name="Steger V."/>
            <person name="Schiller M."/>
            <person name="Lakatos P."/>
            <person name="Sugar L."/>
            <person name="Horn P."/>
            <person name="Barta E."/>
            <person name="Orosz L."/>
        </authorList>
    </citation>
    <scope>NUCLEOTIDE SEQUENCE [LARGE SCALE GENOMIC DNA]</scope>
    <source>
        <strain evidence="7">Hungarian</strain>
    </source>
</reference>
<keyword evidence="5" id="KW-0653">Protein transport</keyword>
<keyword evidence="8" id="KW-1185">Reference proteome</keyword>
<proteinExistence type="inferred from homology"/>
<dbReference type="GO" id="GO:0015031">
    <property type="term" value="P:protein transport"/>
    <property type="evidence" value="ECO:0007669"/>
    <property type="project" value="UniProtKB-KW"/>
</dbReference>
<evidence type="ECO:0000256" key="1">
    <source>
        <dbReference type="ARBA" id="ARBA00004177"/>
    </source>
</evidence>
<sequence>MRDAALGVCSAQARRQCFRWDFPGGRKLVYERIFSMCVDNRSVLPECFCSYVEASILKCNKFLSKTGISECLPRLTCMVRGIGDPLASVYARAYLCRVGMEVAPHLKESLNKNFFDFLLTFKQ</sequence>
<evidence type="ECO:0000256" key="6">
    <source>
        <dbReference type="ARBA" id="ARBA00023838"/>
    </source>
</evidence>
<comment type="caution">
    <text evidence="7">The sequence shown here is derived from an EMBL/GenBank/DDBJ whole genome shotgun (WGS) entry which is preliminary data.</text>
</comment>